<gene>
    <name evidence="1" type="ORF">FOZ60_010716</name>
</gene>
<protein>
    <submittedName>
        <fullName evidence="1">Uncharacterized protein</fullName>
    </submittedName>
</protein>
<dbReference type="AlphaFoldDB" id="A0A7J6PCN3"/>
<evidence type="ECO:0000313" key="2">
    <source>
        <dbReference type="Proteomes" id="UP000541610"/>
    </source>
</evidence>
<sequence>MEAWVSNMADGFERFKGDMVRISQDAAEGFERFKRGLVRHCVHMADGFERFKKAVITNLCLANTFGSDLRFGFFFGQRVLSLVPGIGSSVTDAAVITIAVSLDRYSINIHWWACVVLPAT</sequence>
<evidence type="ECO:0000313" key="1">
    <source>
        <dbReference type="EMBL" id="KAF4693536.1"/>
    </source>
</evidence>
<organism evidence="1 2">
    <name type="scientific">Perkinsus olseni</name>
    <name type="common">Perkinsus atlanticus</name>
    <dbReference type="NCBI Taxonomy" id="32597"/>
    <lineage>
        <taxon>Eukaryota</taxon>
        <taxon>Sar</taxon>
        <taxon>Alveolata</taxon>
        <taxon>Perkinsozoa</taxon>
        <taxon>Perkinsea</taxon>
        <taxon>Perkinsida</taxon>
        <taxon>Perkinsidae</taxon>
        <taxon>Perkinsus</taxon>
    </lineage>
</organism>
<proteinExistence type="predicted"/>
<dbReference type="Proteomes" id="UP000541610">
    <property type="component" value="Unassembled WGS sequence"/>
</dbReference>
<comment type="caution">
    <text evidence="1">The sequence shown here is derived from an EMBL/GenBank/DDBJ whole genome shotgun (WGS) entry which is preliminary data.</text>
</comment>
<reference evidence="1 2" key="1">
    <citation type="submission" date="2020-04" db="EMBL/GenBank/DDBJ databases">
        <title>Perkinsus olseni comparative genomics.</title>
        <authorList>
            <person name="Bogema D.R."/>
        </authorList>
    </citation>
    <scope>NUCLEOTIDE SEQUENCE [LARGE SCALE GENOMIC DNA]</scope>
    <source>
        <strain evidence="1">00978-12</strain>
    </source>
</reference>
<name>A0A7J6PCN3_PEROL</name>
<accession>A0A7J6PCN3</accession>
<dbReference type="EMBL" id="JABANP010000044">
    <property type="protein sequence ID" value="KAF4693536.1"/>
    <property type="molecule type" value="Genomic_DNA"/>
</dbReference>